<evidence type="ECO:0000259" key="1">
    <source>
        <dbReference type="Pfam" id="PF01266"/>
    </source>
</evidence>
<reference evidence="2 3" key="1">
    <citation type="submission" date="2012-06" db="EMBL/GenBank/DDBJ databases">
        <title>The complete genome of Aequorivita sublithincola DSM 14238.</title>
        <authorList>
            <consortium name="US DOE Joint Genome Institute (JGI-PGF)"/>
            <person name="Lucas S."/>
            <person name="Copeland A."/>
            <person name="Lapidus A."/>
            <person name="Goodwin L."/>
            <person name="Pitluck S."/>
            <person name="Peters L."/>
            <person name="Munk A.C.C."/>
            <person name="Kyrpides N."/>
            <person name="Mavromatis K."/>
            <person name="Pagani I."/>
            <person name="Ivanova N."/>
            <person name="Ovchinnikova G."/>
            <person name="Zeytun A."/>
            <person name="Detter J.C."/>
            <person name="Han C."/>
            <person name="Land M."/>
            <person name="Hauser L."/>
            <person name="Markowitz V."/>
            <person name="Cheng J.-F."/>
            <person name="Hugenholtz P."/>
            <person name="Woyke T."/>
            <person name="Wu D."/>
            <person name="Tindall B."/>
            <person name="Faehnrich R."/>
            <person name="Brambilla E."/>
            <person name="Klenk H.-P."/>
            <person name="Eisen J.A."/>
        </authorList>
    </citation>
    <scope>NUCLEOTIDE SEQUENCE [LARGE SCALE GENOMIC DNA]</scope>
    <source>
        <strain evidence="3">DSM 14238 / LMG 21431 / ACAM 643 / 9-3</strain>
    </source>
</reference>
<name>I3YRZ8_AEQSU</name>
<dbReference type="KEGG" id="asl:Aeqsu_0243"/>
<feature type="domain" description="FAD dependent oxidoreductase" evidence="1">
    <location>
        <begin position="41"/>
        <end position="385"/>
    </location>
</feature>
<dbReference type="Gene3D" id="3.30.9.10">
    <property type="entry name" value="D-Amino Acid Oxidase, subunit A, domain 2"/>
    <property type="match status" value="1"/>
</dbReference>
<dbReference type="GO" id="GO:0005737">
    <property type="term" value="C:cytoplasm"/>
    <property type="evidence" value="ECO:0007669"/>
    <property type="project" value="TreeGrafter"/>
</dbReference>
<protein>
    <submittedName>
        <fullName evidence="2">FAD dependent oxidoreductase</fullName>
    </submittedName>
</protein>
<organism evidence="2 3">
    <name type="scientific">Aequorivita sublithincola (strain DSM 14238 / LMG 21431 / ACAM 643 / 9-3)</name>
    <dbReference type="NCBI Taxonomy" id="746697"/>
    <lineage>
        <taxon>Bacteria</taxon>
        <taxon>Pseudomonadati</taxon>
        <taxon>Bacteroidota</taxon>
        <taxon>Flavobacteriia</taxon>
        <taxon>Flavobacteriales</taxon>
        <taxon>Flavobacteriaceae</taxon>
        <taxon>Aequorivita</taxon>
    </lineage>
</organism>
<dbReference type="Proteomes" id="UP000006049">
    <property type="component" value="Chromosome"/>
</dbReference>
<dbReference type="SUPFAM" id="SSF51905">
    <property type="entry name" value="FAD/NAD(P)-binding domain"/>
    <property type="match status" value="1"/>
</dbReference>
<accession>I3YRZ8</accession>
<dbReference type="InterPro" id="IPR006076">
    <property type="entry name" value="FAD-dep_OxRdtase"/>
</dbReference>
<dbReference type="Gene3D" id="3.50.50.60">
    <property type="entry name" value="FAD/NAD(P)-binding domain"/>
    <property type="match status" value="1"/>
</dbReference>
<dbReference type="PANTHER" id="PTHR13847:SF201">
    <property type="entry name" value="PUTATIBE OXIDOREDUCTASE"/>
    <property type="match status" value="1"/>
</dbReference>
<evidence type="ECO:0000313" key="2">
    <source>
        <dbReference type="EMBL" id="AFL79766.1"/>
    </source>
</evidence>
<proteinExistence type="predicted"/>
<dbReference type="eggNOG" id="COG0665">
    <property type="taxonomic scope" value="Bacteria"/>
</dbReference>
<sequence>MLSVSFNKKTMDIRSNEPYWLIVNSLPQSYPSLQKSISSEVLVIGAGITGALTAYKLIEEGKKVIMVDRRDICNGSTAASTSMLQYEIDVPLHKLIEQVGLTCAVSSYQNCEKAIKELKKVATKVKSSCDFEYKKSVYFTSSKKDISFLKDEFEARQEHGFKVKWLLKDELQDLGLKAFAAIESQSGAIMDVYKLANDILKYCSKKGLEIYDRTEIEEIKTNKEKTIAKTKSGLTIEVDHVVHCTGYESTETVKENIVNLKSTFALASEAYETLPQAFKKHIYWNTDAPYLYFRSTEDGRIVMGGGDRDFKNATRRDALLPKKERELAKKFQKCFPEIPFIADYSWAGTFGETKDGLPYFGKTDPQKNEHYILGFGGNGITFSAMGMDAIIHSINKTPHPYLEYYKFNR</sequence>
<dbReference type="Pfam" id="PF01266">
    <property type="entry name" value="DAO"/>
    <property type="match status" value="1"/>
</dbReference>
<keyword evidence="3" id="KW-1185">Reference proteome</keyword>
<dbReference type="STRING" id="746697.Aeqsu_0243"/>
<dbReference type="PANTHER" id="PTHR13847">
    <property type="entry name" value="SARCOSINE DEHYDROGENASE-RELATED"/>
    <property type="match status" value="1"/>
</dbReference>
<dbReference type="AlphaFoldDB" id="I3YRZ8"/>
<gene>
    <name evidence="2" type="ordered locus">Aeqsu_0243</name>
</gene>
<dbReference type="PATRIC" id="fig|746697.3.peg.249"/>
<evidence type="ECO:0000313" key="3">
    <source>
        <dbReference type="Proteomes" id="UP000006049"/>
    </source>
</evidence>
<dbReference type="InterPro" id="IPR036188">
    <property type="entry name" value="FAD/NAD-bd_sf"/>
</dbReference>
<dbReference type="EMBL" id="CP003280">
    <property type="protein sequence ID" value="AFL79766.1"/>
    <property type="molecule type" value="Genomic_DNA"/>
</dbReference>
<dbReference type="HOGENOM" id="CLU_007884_3_1_10"/>